<dbReference type="EMBL" id="PDOF01000001">
    <property type="protein sequence ID" value="PYZ97357.1"/>
    <property type="molecule type" value="Genomic_DNA"/>
</dbReference>
<dbReference type="Pfam" id="PF10150">
    <property type="entry name" value="RNase_E_G"/>
    <property type="match status" value="1"/>
</dbReference>
<dbReference type="GO" id="GO:0003723">
    <property type="term" value="F:RNA binding"/>
    <property type="evidence" value="ECO:0007669"/>
    <property type="project" value="UniProtKB-KW"/>
</dbReference>
<dbReference type="Gene3D" id="3.40.1260.20">
    <property type="entry name" value="Ribonuclease E, catalytic domain"/>
    <property type="match status" value="1"/>
</dbReference>
<gene>
    <name evidence="7" type="ORF">CR205_01770</name>
</gene>
<accession>A0A2W0H869</accession>
<dbReference type="InterPro" id="IPR004659">
    <property type="entry name" value="RNase_E/G"/>
</dbReference>
<sequence>MYNTNQHKEETERKPVYEIVLNTNTDEKRGAVLQNGRVTEWLLEPRSQGARVGDIYSGKVTKVLPGMEAAFIHLGTGKDGYLHTKEVRATEGGKRPLTSCLKEGQTVLVQIVKEEMSTKGPRLTEFIQLPGQTIVYLPYSDYVAVSKRLGDDTLRSEWREFARETVRGLEGLIIRTAAKELEKSQIVRELNVLRGLFDDCLTEAAEQKAPSLVFAGGSLVLQAARDYAHNPGTEIVCDNQKDAAFLKRWLGMNPSVQAAVRHHTGREGLFTAYDLEKKLERVLEKRAWLKSGGFLVIEETEAMTVIDVNSGKFTGKKDLADTAVKVNLEAAAAVAEELRLRDLGGIVMIDFIDMEDDAGRAAVLRALNDALKKDRTKTSVAGFTSLGLVEMTRKKARSSVADRMLESCAVCSGTGQVRSRESLAAALERELLALPSDTEAVCISANASLASYLESGSNQGDLEKRTGKLVFFFRGEEGEGYSLRLTGDRAEVEGFWRRSTGR</sequence>
<name>A0A2W0H869_9BACI</name>
<dbReference type="Pfam" id="PF00575">
    <property type="entry name" value="S1"/>
    <property type="match status" value="1"/>
</dbReference>
<dbReference type="InterPro" id="IPR012340">
    <property type="entry name" value="NA-bd_OB-fold"/>
</dbReference>
<dbReference type="CDD" id="cd04453">
    <property type="entry name" value="S1_RNase_E"/>
    <property type="match status" value="1"/>
</dbReference>
<keyword evidence="2" id="KW-0479">Metal-binding</keyword>
<organism evidence="7 8">
    <name type="scientific">Alteribacter lacisalsi</name>
    <dbReference type="NCBI Taxonomy" id="2045244"/>
    <lineage>
        <taxon>Bacteria</taxon>
        <taxon>Bacillati</taxon>
        <taxon>Bacillota</taxon>
        <taxon>Bacilli</taxon>
        <taxon>Bacillales</taxon>
        <taxon>Bacillaceae</taxon>
        <taxon>Alteribacter</taxon>
    </lineage>
</organism>
<feature type="domain" description="S1 motif" evidence="6">
    <location>
        <begin position="53"/>
        <end position="126"/>
    </location>
</feature>
<keyword evidence="8" id="KW-1185">Reference proteome</keyword>
<comment type="caution">
    <text evidence="7">The sequence shown here is derived from an EMBL/GenBank/DDBJ whole genome shotgun (WGS) entry which is preliminary data.</text>
</comment>
<dbReference type="SUPFAM" id="SSF50249">
    <property type="entry name" value="Nucleic acid-binding proteins"/>
    <property type="match status" value="1"/>
</dbReference>
<comment type="cofactor">
    <cofactor evidence="1">
        <name>Mg(2+)</name>
        <dbReference type="ChEBI" id="CHEBI:18420"/>
    </cofactor>
</comment>
<dbReference type="InterPro" id="IPR003029">
    <property type="entry name" value="S1_domain"/>
</dbReference>
<evidence type="ECO:0000256" key="5">
    <source>
        <dbReference type="ARBA" id="ARBA00022884"/>
    </source>
</evidence>
<dbReference type="GO" id="GO:0005737">
    <property type="term" value="C:cytoplasm"/>
    <property type="evidence" value="ECO:0007669"/>
    <property type="project" value="TreeGrafter"/>
</dbReference>
<dbReference type="AlphaFoldDB" id="A0A2W0H869"/>
<dbReference type="SMART" id="SM00316">
    <property type="entry name" value="S1"/>
    <property type="match status" value="1"/>
</dbReference>
<dbReference type="NCBIfam" id="TIGR00757">
    <property type="entry name" value="RNaseEG"/>
    <property type="match status" value="1"/>
</dbReference>
<keyword evidence="5" id="KW-0694">RNA-binding</keyword>
<dbReference type="PANTHER" id="PTHR30001">
    <property type="entry name" value="RIBONUCLEASE"/>
    <property type="match status" value="1"/>
</dbReference>
<evidence type="ECO:0000256" key="3">
    <source>
        <dbReference type="ARBA" id="ARBA00022801"/>
    </source>
</evidence>
<dbReference type="PROSITE" id="PS50126">
    <property type="entry name" value="S1"/>
    <property type="match status" value="1"/>
</dbReference>
<dbReference type="GO" id="GO:0046872">
    <property type="term" value="F:metal ion binding"/>
    <property type="evidence" value="ECO:0007669"/>
    <property type="project" value="UniProtKB-KW"/>
</dbReference>
<evidence type="ECO:0000259" key="6">
    <source>
        <dbReference type="PROSITE" id="PS50126"/>
    </source>
</evidence>
<dbReference type="InterPro" id="IPR019307">
    <property type="entry name" value="RNA-bd_AU-1/RNase_E/G"/>
</dbReference>
<dbReference type="Proteomes" id="UP000248066">
    <property type="component" value="Unassembled WGS sequence"/>
</dbReference>
<evidence type="ECO:0000256" key="4">
    <source>
        <dbReference type="ARBA" id="ARBA00022842"/>
    </source>
</evidence>
<dbReference type="GO" id="GO:0006364">
    <property type="term" value="P:rRNA processing"/>
    <property type="evidence" value="ECO:0007669"/>
    <property type="project" value="TreeGrafter"/>
</dbReference>
<dbReference type="Gene3D" id="2.40.50.140">
    <property type="entry name" value="Nucleic acid-binding proteins"/>
    <property type="match status" value="1"/>
</dbReference>
<protein>
    <submittedName>
        <fullName evidence="7">Ribonuclease E/G</fullName>
    </submittedName>
</protein>
<dbReference type="PANTHER" id="PTHR30001:SF0">
    <property type="entry name" value="RIBONUCLEASE G"/>
    <property type="match status" value="1"/>
</dbReference>
<dbReference type="GO" id="GO:0004540">
    <property type="term" value="F:RNA nuclease activity"/>
    <property type="evidence" value="ECO:0007669"/>
    <property type="project" value="InterPro"/>
</dbReference>
<keyword evidence="3" id="KW-0378">Hydrolase</keyword>
<evidence type="ECO:0000256" key="2">
    <source>
        <dbReference type="ARBA" id="ARBA00022723"/>
    </source>
</evidence>
<evidence type="ECO:0000313" key="7">
    <source>
        <dbReference type="EMBL" id="PYZ97357.1"/>
    </source>
</evidence>
<dbReference type="GO" id="GO:0016787">
    <property type="term" value="F:hydrolase activity"/>
    <property type="evidence" value="ECO:0007669"/>
    <property type="project" value="UniProtKB-KW"/>
</dbReference>
<evidence type="ECO:0000313" key="8">
    <source>
        <dbReference type="Proteomes" id="UP000248066"/>
    </source>
</evidence>
<keyword evidence="4" id="KW-0460">Magnesium</keyword>
<reference evidence="7 8" key="1">
    <citation type="submission" date="2017-10" db="EMBL/GenBank/DDBJ databases">
        <title>Bacillus sp. nov., a halophilic bacterium isolated from a Yangshapao Lake.</title>
        <authorList>
            <person name="Wang H."/>
        </authorList>
    </citation>
    <scope>NUCLEOTIDE SEQUENCE [LARGE SCALE GENOMIC DNA]</scope>
    <source>
        <strain evidence="7 8">YSP-3</strain>
    </source>
</reference>
<evidence type="ECO:0000256" key="1">
    <source>
        <dbReference type="ARBA" id="ARBA00001946"/>
    </source>
</evidence>
<proteinExistence type="predicted"/>